<gene>
    <name evidence="1" type="ORF">Lsed01_00856</name>
</gene>
<organism evidence="1 2">
    <name type="scientific">Demequina sediminis</name>
    <dbReference type="NCBI Taxonomy" id="1930058"/>
    <lineage>
        <taxon>Bacteria</taxon>
        <taxon>Bacillati</taxon>
        <taxon>Actinomycetota</taxon>
        <taxon>Actinomycetes</taxon>
        <taxon>Micrococcales</taxon>
        <taxon>Demequinaceae</taxon>
        <taxon>Demequina</taxon>
    </lineage>
</organism>
<dbReference type="Proteomes" id="UP001426770">
    <property type="component" value="Unassembled WGS sequence"/>
</dbReference>
<evidence type="ECO:0000313" key="1">
    <source>
        <dbReference type="EMBL" id="GAA5518429.1"/>
    </source>
</evidence>
<dbReference type="EMBL" id="BAABRR010000003">
    <property type="protein sequence ID" value="GAA5518429.1"/>
    <property type="molecule type" value="Genomic_DNA"/>
</dbReference>
<reference evidence="1 2" key="1">
    <citation type="submission" date="2024-02" db="EMBL/GenBank/DDBJ databases">
        <title>Lysinimicrobium sediminis NBRC 112286.</title>
        <authorList>
            <person name="Ichikawa N."/>
            <person name="Katano-Makiyama Y."/>
            <person name="Hidaka K."/>
        </authorList>
    </citation>
    <scope>NUCLEOTIDE SEQUENCE [LARGE SCALE GENOMIC DNA]</scope>
    <source>
        <strain evidence="1 2">NBRC 112286</strain>
    </source>
</reference>
<evidence type="ECO:0000313" key="2">
    <source>
        <dbReference type="Proteomes" id="UP001426770"/>
    </source>
</evidence>
<sequence length="86" mass="9589">MGMDTELELEALAGLSIADTEPLTREEVAARIDAAHARAWEAEERLSDARRLVEIAEGWEEVRRSDLDAVEDEIDALEELLANTPQ</sequence>
<name>A0ABP9WFR3_9MICO</name>
<accession>A0ABP9WFR3</accession>
<dbReference type="RefSeq" id="WP_286214568.1">
    <property type="nucleotide sequence ID" value="NZ_AP027736.1"/>
</dbReference>
<protein>
    <submittedName>
        <fullName evidence="1">Uncharacterized protein</fullName>
    </submittedName>
</protein>
<proteinExistence type="predicted"/>
<keyword evidence="2" id="KW-1185">Reference proteome</keyword>
<comment type="caution">
    <text evidence="1">The sequence shown here is derived from an EMBL/GenBank/DDBJ whole genome shotgun (WGS) entry which is preliminary data.</text>
</comment>